<dbReference type="PANTHER" id="PTHR32060:SF30">
    <property type="entry name" value="CARBOXY-TERMINAL PROCESSING PROTEASE CTPA"/>
    <property type="match status" value="1"/>
</dbReference>
<keyword evidence="6" id="KW-0812">Transmembrane</keyword>
<keyword evidence="2 5" id="KW-0645">Protease</keyword>
<organism evidence="8">
    <name type="scientific">Lentimicrobium saccharophilum</name>
    <dbReference type="NCBI Taxonomy" id="1678841"/>
    <lineage>
        <taxon>Bacteria</taxon>
        <taxon>Pseudomonadati</taxon>
        <taxon>Bacteroidota</taxon>
        <taxon>Bacteroidia</taxon>
        <taxon>Bacteroidales</taxon>
        <taxon>Lentimicrobiaceae</taxon>
        <taxon>Lentimicrobium</taxon>
    </lineage>
</organism>
<dbReference type="GO" id="GO:0006508">
    <property type="term" value="P:proteolysis"/>
    <property type="evidence" value="ECO:0007669"/>
    <property type="project" value="UniProtKB-KW"/>
</dbReference>
<sequence length="541" mass="60619">MYNNKRSAIYLPIAFALVLVAGIFLGASLVKVNSTDQNLIQRIHNRNFDPVDNVITYIQQEYVDSVDVYKLRQSAITGMLSDLDPHSSFITAEEFNEVNDPLLGSFDGIGVQFRMENDTVYIINAIAGGPSEKAGILAGDRIVNVDGEVIAGVKMSTNEVMKRLKGERGTRVNVSVFRRGFKELIPFTITRDVIPTYSVDISFMPEPGIGYIKLSKFSATTTEELTKALLGLKNEGMESLILDLRGNSGGYLQTAITVSDEFLGEGKLIVYTSGYNRPAQYAHASGKGIFEKGSLVVLIDEGSASSSEILAGAIQDNDRGLIIGRRSFGKGLVQEQLSLPDGSAIRLTVARYYTPTGRSIQKPYKNGHTEEYEEELYNRMISGQLESADSIHFNDSLRYTTPGGRVVYGGGGIMPDIFIPVEKNENYRYYNELLGKGLVYQFTFDYTDNNRPGLKKFRTFEEFDRNFNITPDLFNRMIRFASEKGVEPDQKGIAFVREELENLMKALIARNLFDEKGFYPVYLRTDKTYHKAVEEIRKQQQ</sequence>
<dbReference type="GO" id="GO:0004175">
    <property type="term" value="F:endopeptidase activity"/>
    <property type="evidence" value="ECO:0007669"/>
    <property type="project" value="TreeGrafter"/>
</dbReference>
<dbReference type="FunFam" id="2.30.42.10:FF:000063">
    <property type="entry name" value="Peptidase, S41 family"/>
    <property type="match status" value="1"/>
</dbReference>
<dbReference type="PROSITE" id="PS50106">
    <property type="entry name" value="PDZ"/>
    <property type="match status" value="1"/>
</dbReference>
<keyword evidence="4 5" id="KW-0720">Serine protease</keyword>
<dbReference type="Pfam" id="PF03572">
    <property type="entry name" value="Peptidase_S41"/>
    <property type="match status" value="1"/>
</dbReference>
<comment type="similarity">
    <text evidence="1 5">Belongs to the peptidase S41A family.</text>
</comment>
<dbReference type="SUPFAM" id="SSF50156">
    <property type="entry name" value="PDZ domain-like"/>
    <property type="match status" value="1"/>
</dbReference>
<dbReference type="NCBIfam" id="TIGR00225">
    <property type="entry name" value="prc"/>
    <property type="match status" value="1"/>
</dbReference>
<keyword evidence="9" id="KW-1185">Reference proteome</keyword>
<evidence type="ECO:0000256" key="4">
    <source>
        <dbReference type="ARBA" id="ARBA00022825"/>
    </source>
</evidence>
<dbReference type="Gene3D" id="2.30.42.10">
    <property type="match status" value="1"/>
</dbReference>
<dbReference type="InterPro" id="IPR036034">
    <property type="entry name" value="PDZ_sf"/>
</dbReference>
<name>A0A0S7BTR0_9BACT</name>
<dbReference type="EMBL" id="DF968182">
    <property type="protein sequence ID" value="GAP41911.1"/>
    <property type="molecule type" value="Genomic_DNA"/>
</dbReference>
<evidence type="ECO:0000256" key="5">
    <source>
        <dbReference type="RuleBase" id="RU004404"/>
    </source>
</evidence>
<dbReference type="Proteomes" id="UP000053091">
    <property type="component" value="Unassembled WGS sequence"/>
</dbReference>
<keyword evidence="6" id="KW-1133">Transmembrane helix</keyword>
<evidence type="ECO:0000259" key="7">
    <source>
        <dbReference type="PROSITE" id="PS50106"/>
    </source>
</evidence>
<dbReference type="AlphaFoldDB" id="A0A0S7BTR0"/>
<dbReference type="SUPFAM" id="SSF52096">
    <property type="entry name" value="ClpP/crotonase"/>
    <property type="match status" value="1"/>
</dbReference>
<feature type="domain" description="PDZ" evidence="7">
    <location>
        <begin position="104"/>
        <end position="180"/>
    </location>
</feature>
<dbReference type="GO" id="GO:0008236">
    <property type="term" value="F:serine-type peptidase activity"/>
    <property type="evidence" value="ECO:0007669"/>
    <property type="project" value="UniProtKB-KW"/>
</dbReference>
<dbReference type="GO" id="GO:0030288">
    <property type="term" value="C:outer membrane-bounded periplasmic space"/>
    <property type="evidence" value="ECO:0007669"/>
    <property type="project" value="TreeGrafter"/>
</dbReference>
<accession>A0A0S7BTR0</accession>
<dbReference type="STRING" id="1678841.TBC1_1138"/>
<proteinExistence type="inferred from homology"/>
<keyword evidence="6" id="KW-0472">Membrane</keyword>
<dbReference type="Pfam" id="PF13180">
    <property type="entry name" value="PDZ_2"/>
    <property type="match status" value="1"/>
</dbReference>
<dbReference type="Pfam" id="PF22694">
    <property type="entry name" value="CtpB_N-like"/>
    <property type="match status" value="1"/>
</dbReference>
<dbReference type="CDD" id="cd06782">
    <property type="entry name" value="cpPDZ_CPP-like"/>
    <property type="match status" value="1"/>
</dbReference>
<dbReference type="InterPro" id="IPR001478">
    <property type="entry name" value="PDZ"/>
</dbReference>
<dbReference type="Gene3D" id="3.90.226.10">
    <property type="entry name" value="2-enoyl-CoA Hydratase, Chain A, domain 1"/>
    <property type="match status" value="1"/>
</dbReference>
<dbReference type="GO" id="GO:0007165">
    <property type="term" value="P:signal transduction"/>
    <property type="evidence" value="ECO:0007669"/>
    <property type="project" value="TreeGrafter"/>
</dbReference>
<evidence type="ECO:0000256" key="3">
    <source>
        <dbReference type="ARBA" id="ARBA00022801"/>
    </source>
</evidence>
<dbReference type="OrthoDB" id="9812068at2"/>
<dbReference type="Gene3D" id="3.30.750.44">
    <property type="match status" value="1"/>
</dbReference>
<dbReference type="CDD" id="cd07560">
    <property type="entry name" value="Peptidase_S41_CPP"/>
    <property type="match status" value="1"/>
</dbReference>
<protein>
    <submittedName>
        <fullName evidence="8">C-terminal peptidase</fullName>
    </submittedName>
</protein>
<evidence type="ECO:0000313" key="8">
    <source>
        <dbReference type="EMBL" id="GAP41911.1"/>
    </source>
</evidence>
<dbReference type="PANTHER" id="PTHR32060">
    <property type="entry name" value="TAIL-SPECIFIC PROTEASE"/>
    <property type="match status" value="1"/>
</dbReference>
<dbReference type="SMART" id="SM00245">
    <property type="entry name" value="TSPc"/>
    <property type="match status" value="1"/>
</dbReference>
<evidence type="ECO:0000256" key="1">
    <source>
        <dbReference type="ARBA" id="ARBA00009179"/>
    </source>
</evidence>
<dbReference type="RefSeq" id="WP_062036779.1">
    <property type="nucleotide sequence ID" value="NZ_DF968182.1"/>
</dbReference>
<dbReference type="InterPro" id="IPR004447">
    <property type="entry name" value="Peptidase_S41A"/>
</dbReference>
<keyword evidence="3 5" id="KW-0378">Hydrolase</keyword>
<reference evidence="8" key="1">
    <citation type="journal article" date="2015" name="Genome Announc.">
        <title>Draft Genome Sequence of Bacteroidales Strain TBC1, a Novel Isolate from a Methanogenic Wastewater Treatment System.</title>
        <authorList>
            <person name="Tourlousse D.M."/>
            <person name="Matsuura N."/>
            <person name="Sun L."/>
            <person name="Toyonaga M."/>
            <person name="Kuroda K."/>
            <person name="Ohashi A."/>
            <person name="Cruz R."/>
            <person name="Yamaguchi T."/>
            <person name="Sekiguchi Y."/>
        </authorList>
    </citation>
    <scope>NUCLEOTIDE SEQUENCE [LARGE SCALE GENOMIC DNA]</scope>
    <source>
        <strain evidence="8">TBC1</strain>
    </source>
</reference>
<evidence type="ECO:0000256" key="6">
    <source>
        <dbReference type="SAM" id="Phobius"/>
    </source>
</evidence>
<evidence type="ECO:0000256" key="2">
    <source>
        <dbReference type="ARBA" id="ARBA00022670"/>
    </source>
</evidence>
<dbReference type="InterPro" id="IPR029045">
    <property type="entry name" value="ClpP/crotonase-like_dom_sf"/>
</dbReference>
<gene>
    <name evidence="8" type="ORF">TBC1_1138</name>
</gene>
<dbReference type="PATRIC" id="fig|1678841.3.peg.40"/>
<dbReference type="InterPro" id="IPR055210">
    <property type="entry name" value="CtpA/B_N"/>
</dbReference>
<dbReference type="InterPro" id="IPR005151">
    <property type="entry name" value="Tail-specific_protease"/>
</dbReference>
<evidence type="ECO:0000313" key="9">
    <source>
        <dbReference type="Proteomes" id="UP000053091"/>
    </source>
</evidence>
<feature type="transmembrane region" description="Helical" evidence="6">
    <location>
        <begin position="7"/>
        <end position="30"/>
    </location>
</feature>
<dbReference type="SMART" id="SM00228">
    <property type="entry name" value="PDZ"/>
    <property type="match status" value="1"/>
</dbReference>